<feature type="chain" id="PRO_5021960257" description="DUF4124 domain-containing protein" evidence="2">
    <location>
        <begin position="25"/>
        <end position="168"/>
    </location>
</feature>
<evidence type="ECO:0000256" key="2">
    <source>
        <dbReference type="SAM" id="SignalP"/>
    </source>
</evidence>
<dbReference type="EMBL" id="VMNI01000010">
    <property type="protein sequence ID" value="TVO76090.1"/>
    <property type="molecule type" value="Genomic_DNA"/>
</dbReference>
<evidence type="ECO:0008006" key="5">
    <source>
        <dbReference type="Google" id="ProtNLM"/>
    </source>
</evidence>
<sequence length="168" mass="18747">MKSIIRSSVVFLAATLGVSAFAYAEVFKCKSESGAIRYSDTRCDSGYRWNGKQWISVEEEKRQKLEKERLRREAAARRIRERLQAEAAAAPQNHQSSRTTSPENTFAPNPSDIIQAERFLTGLPSECSSSYWYPAADGTVNIHVLCGGTRLSMDGLVAIKDGMVRKVR</sequence>
<gene>
    <name evidence="3" type="ORF">FHP89_11540</name>
</gene>
<reference evidence="3 4" key="1">
    <citation type="submission" date="2019-07" db="EMBL/GenBank/DDBJ databases">
        <title>The pathways for chlorine oxyanion respiration interact through the shared metabolite chlorate.</title>
        <authorList>
            <person name="Barnum T.P."/>
            <person name="Cheng Y."/>
            <person name="Hill K.A."/>
            <person name="Lucas L.N."/>
            <person name="Carlson H.K."/>
            <person name="Coates J.D."/>
        </authorList>
    </citation>
    <scope>NUCLEOTIDE SEQUENCE [LARGE SCALE GENOMIC DNA]</scope>
    <source>
        <strain evidence="3 4">SFB-1</strain>
    </source>
</reference>
<feature type="region of interest" description="Disordered" evidence="1">
    <location>
        <begin position="84"/>
        <end position="107"/>
    </location>
</feature>
<name>A0A557SF86_9RHOO</name>
<evidence type="ECO:0000313" key="3">
    <source>
        <dbReference type="EMBL" id="TVO76090.1"/>
    </source>
</evidence>
<feature type="compositionally biased region" description="Polar residues" evidence="1">
    <location>
        <begin position="92"/>
        <end position="107"/>
    </location>
</feature>
<organism evidence="3 4">
    <name type="scientific">Denitromonas halophila</name>
    <dbReference type="NCBI Taxonomy" id="1629404"/>
    <lineage>
        <taxon>Bacteria</taxon>
        <taxon>Pseudomonadati</taxon>
        <taxon>Pseudomonadota</taxon>
        <taxon>Betaproteobacteria</taxon>
        <taxon>Rhodocyclales</taxon>
        <taxon>Zoogloeaceae</taxon>
        <taxon>Denitromonas</taxon>
    </lineage>
</organism>
<protein>
    <recommendedName>
        <fullName evidence="5">DUF4124 domain-containing protein</fullName>
    </recommendedName>
</protein>
<dbReference type="AlphaFoldDB" id="A0A557SF86"/>
<evidence type="ECO:0000313" key="4">
    <source>
        <dbReference type="Proteomes" id="UP000318349"/>
    </source>
</evidence>
<comment type="caution">
    <text evidence="3">The sequence shown here is derived from an EMBL/GenBank/DDBJ whole genome shotgun (WGS) entry which is preliminary data.</text>
</comment>
<evidence type="ECO:0000256" key="1">
    <source>
        <dbReference type="SAM" id="MobiDB-lite"/>
    </source>
</evidence>
<dbReference type="Proteomes" id="UP000318349">
    <property type="component" value="Unassembled WGS sequence"/>
</dbReference>
<keyword evidence="2" id="KW-0732">Signal</keyword>
<accession>A0A557SF86</accession>
<feature type="signal peptide" evidence="2">
    <location>
        <begin position="1"/>
        <end position="24"/>
    </location>
</feature>
<proteinExistence type="predicted"/>